<comment type="caution">
    <text evidence="3">The sequence shown here is derived from an EMBL/GenBank/DDBJ whole genome shotgun (WGS) entry which is preliminary data.</text>
</comment>
<dbReference type="GO" id="GO:0043066">
    <property type="term" value="P:negative regulation of apoptotic process"/>
    <property type="evidence" value="ECO:0007669"/>
    <property type="project" value="TreeGrafter"/>
</dbReference>
<sequence length="107" mass="11628">MAEHHHDHSNCNHDHHDTSAKKVSEAVNGELTARQKAAEKLNKALLSLHELANEHKKSLPKPATGAVNKADVDLLIKELQLSKADAESALRTNGGDVVVTLKKLIEC</sequence>
<dbReference type="InterPro" id="IPR044034">
    <property type="entry name" value="NAC-like_UBA"/>
</dbReference>
<dbReference type="InterPro" id="IPR038922">
    <property type="entry name" value="HYPK_UBA"/>
</dbReference>
<dbReference type="AlphaFoldDB" id="A0A9P6Y9R9"/>
<dbReference type="EMBL" id="JAANIT010001064">
    <property type="protein sequence ID" value="KAG1542471.1"/>
    <property type="molecule type" value="Genomic_DNA"/>
</dbReference>
<dbReference type="GO" id="GO:0050821">
    <property type="term" value="P:protein stabilization"/>
    <property type="evidence" value="ECO:0007669"/>
    <property type="project" value="TreeGrafter"/>
</dbReference>
<dbReference type="Pfam" id="PF19026">
    <property type="entry name" value="UBA_HYPK"/>
    <property type="match status" value="1"/>
</dbReference>
<dbReference type="CDD" id="cd14361">
    <property type="entry name" value="UBA_HYPK"/>
    <property type="match status" value="1"/>
</dbReference>
<dbReference type="PANTHER" id="PTHR31184:SF2">
    <property type="entry name" value="HUNTINGTIN-INTERACTING PROTEIN K"/>
    <property type="match status" value="1"/>
</dbReference>
<dbReference type="OMA" id="CNHDHGS"/>
<dbReference type="PANTHER" id="PTHR31184">
    <property type="entry name" value="HUNTINGTIN-INTERACTING PROTEIN K FAMILY MEMBER"/>
    <property type="match status" value="1"/>
</dbReference>
<name>A0A9P6Y9R9_RHIOR</name>
<evidence type="ECO:0000313" key="4">
    <source>
        <dbReference type="Proteomes" id="UP000717996"/>
    </source>
</evidence>
<dbReference type="OrthoDB" id="285219at2759"/>
<feature type="domain" description="Nascent polypeptide-associated complex subunit alpha-like UBA" evidence="2">
    <location>
        <begin position="67"/>
        <end position="105"/>
    </location>
</feature>
<protein>
    <recommendedName>
        <fullName evidence="2">Nascent polypeptide-associated complex subunit alpha-like UBA domain-containing protein</fullName>
    </recommendedName>
</protein>
<evidence type="ECO:0000259" key="2">
    <source>
        <dbReference type="Pfam" id="PF19026"/>
    </source>
</evidence>
<accession>A0A9P6Y9R9</accession>
<organism evidence="3 4">
    <name type="scientific">Rhizopus oryzae</name>
    <name type="common">Mucormycosis agent</name>
    <name type="synonym">Rhizopus arrhizus var. delemar</name>
    <dbReference type="NCBI Taxonomy" id="64495"/>
    <lineage>
        <taxon>Eukaryota</taxon>
        <taxon>Fungi</taxon>
        <taxon>Fungi incertae sedis</taxon>
        <taxon>Mucoromycota</taxon>
        <taxon>Mucoromycotina</taxon>
        <taxon>Mucoromycetes</taxon>
        <taxon>Mucorales</taxon>
        <taxon>Mucorineae</taxon>
        <taxon>Rhizopodaceae</taxon>
        <taxon>Rhizopus</taxon>
    </lineage>
</organism>
<feature type="region of interest" description="Disordered" evidence="1">
    <location>
        <begin position="1"/>
        <end position="24"/>
    </location>
</feature>
<dbReference type="Proteomes" id="UP000717996">
    <property type="component" value="Unassembled WGS sequence"/>
</dbReference>
<reference evidence="3" key="1">
    <citation type="journal article" date="2020" name="Microb. Genom.">
        <title>Genetic diversity of clinical and environmental Mucorales isolates obtained from an investigation of mucormycosis cases among solid organ transplant recipients.</title>
        <authorList>
            <person name="Nguyen M.H."/>
            <person name="Kaul D."/>
            <person name="Muto C."/>
            <person name="Cheng S.J."/>
            <person name="Richter R.A."/>
            <person name="Bruno V.M."/>
            <person name="Liu G."/>
            <person name="Beyhan S."/>
            <person name="Sundermann A.J."/>
            <person name="Mounaud S."/>
            <person name="Pasculle A.W."/>
            <person name="Nierman W.C."/>
            <person name="Driscoll E."/>
            <person name="Cumbie R."/>
            <person name="Clancy C.J."/>
            <person name="Dupont C.L."/>
        </authorList>
    </citation>
    <scope>NUCLEOTIDE SEQUENCE</scope>
    <source>
        <strain evidence="3">GL16</strain>
    </source>
</reference>
<evidence type="ECO:0000313" key="3">
    <source>
        <dbReference type="EMBL" id="KAG1542471.1"/>
    </source>
</evidence>
<proteinExistence type="predicted"/>
<dbReference type="InterPro" id="IPR052617">
    <property type="entry name" value="Huntingtin-int_K"/>
</dbReference>
<gene>
    <name evidence="3" type="ORF">G6F51_007251</name>
</gene>
<evidence type="ECO:0000256" key="1">
    <source>
        <dbReference type="SAM" id="MobiDB-lite"/>
    </source>
</evidence>